<name>A0AAD5VT73_9AGAR</name>
<sequence length="240" mass="27269">MTIIEFNGFTNGTNPLSAESKNLLQRHAALLPHAFLHSRQVSIEILTSKWDNVQCPYHRWVSKIVCTDCSPNPQVRDYFYVTGSPGICIRAVGANEKNPPPRTPGYLHCGCQEDEVLLELILWKLTLQQSPTTGRIKTWQNQFLEPCAHTFSLCAFTFWSGLSVDDFFKYDDEGTFRANVYLRLLQRQIEFLGARYRRVKTASDKGGNWDDPTAPLGNGIDSDDEMNMDMQSINMSLDLP</sequence>
<feature type="region of interest" description="Disordered" evidence="1">
    <location>
        <begin position="202"/>
        <end position="223"/>
    </location>
</feature>
<dbReference type="EMBL" id="JANIEX010000429">
    <property type="protein sequence ID" value="KAJ3567215.1"/>
    <property type="molecule type" value="Genomic_DNA"/>
</dbReference>
<organism evidence="2 3">
    <name type="scientific">Leucocoprinus birnbaumii</name>
    <dbReference type="NCBI Taxonomy" id="56174"/>
    <lineage>
        <taxon>Eukaryota</taxon>
        <taxon>Fungi</taxon>
        <taxon>Dikarya</taxon>
        <taxon>Basidiomycota</taxon>
        <taxon>Agaricomycotina</taxon>
        <taxon>Agaricomycetes</taxon>
        <taxon>Agaricomycetidae</taxon>
        <taxon>Agaricales</taxon>
        <taxon>Agaricineae</taxon>
        <taxon>Agaricaceae</taxon>
        <taxon>Leucocoprinus</taxon>
    </lineage>
</organism>
<gene>
    <name evidence="2" type="ORF">NP233_g6508</name>
</gene>
<keyword evidence="3" id="KW-1185">Reference proteome</keyword>
<evidence type="ECO:0000313" key="2">
    <source>
        <dbReference type="EMBL" id="KAJ3567215.1"/>
    </source>
</evidence>
<evidence type="ECO:0000313" key="3">
    <source>
        <dbReference type="Proteomes" id="UP001213000"/>
    </source>
</evidence>
<reference evidence="2" key="1">
    <citation type="submission" date="2022-07" db="EMBL/GenBank/DDBJ databases">
        <title>Genome Sequence of Leucocoprinus birnbaumii.</title>
        <authorList>
            <person name="Buettner E."/>
        </authorList>
    </citation>
    <scope>NUCLEOTIDE SEQUENCE</scope>
    <source>
        <strain evidence="2">VT141</strain>
    </source>
</reference>
<proteinExistence type="predicted"/>
<dbReference type="Proteomes" id="UP001213000">
    <property type="component" value="Unassembled WGS sequence"/>
</dbReference>
<protein>
    <submittedName>
        <fullName evidence="2">Uncharacterized protein</fullName>
    </submittedName>
</protein>
<comment type="caution">
    <text evidence="2">The sequence shown here is derived from an EMBL/GenBank/DDBJ whole genome shotgun (WGS) entry which is preliminary data.</text>
</comment>
<accession>A0AAD5VT73</accession>
<evidence type="ECO:0000256" key="1">
    <source>
        <dbReference type="SAM" id="MobiDB-lite"/>
    </source>
</evidence>
<dbReference type="AlphaFoldDB" id="A0AAD5VT73"/>